<dbReference type="EnsemblPlants" id="Pp3c4_4360V3.3">
    <property type="protein sequence ID" value="Pp3c4_4360V3.3"/>
    <property type="gene ID" value="Pp3c4_4360"/>
</dbReference>
<dbReference type="InterPro" id="IPR029052">
    <property type="entry name" value="Metallo-depent_PP-like"/>
</dbReference>
<gene>
    <name evidence="4" type="primary">LOC112281206</name>
    <name evidence="3" type="ORF">PHYPA_005759</name>
</gene>
<dbReference type="InterPro" id="IPR004843">
    <property type="entry name" value="Calcineurin-like_PHP"/>
</dbReference>
<dbReference type="EnsemblPlants" id="Pp3c4_4360V3.1">
    <property type="protein sequence ID" value="Pp3c4_4360V3.1"/>
    <property type="gene ID" value="Pp3c4_4360"/>
</dbReference>
<protein>
    <recommendedName>
        <fullName evidence="2">Calcineurin-like phosphoesterase domain-containing protein</fullName>
    </recommendedName>
</protein>
<evidence type="ECO:0000313" key="4">
    <source>
        <dbReference type="EnsemblPlants" id="Pp3c4_4360V3.1"/>
    </source>
</evidence>
<sequence length="421" mass="48594">MRDTVFVGAHSSCGSNIAIQRHHVYDPSRRPWWLVALGTGQSQSSQRFQFLPSSTWKCRTIVRCSRLPREDKKRRGKGLMPLIPKQDTQPPLSPSTMRVYAISDLHTDYEANMEWVKCLSSTTYLPHTLIVAGDVANSLDTFTTAMRILKEKFQHVFFVAGNHDLWCKSTEGDDVNSVLKLGMLDDTCKSLGVYTTPKKLNGVWIYPILSWYHQSFDKEKDILGYNIRPPHKAASDYRLCKWPLPLDDMNDGCLARYFDELNREEFQREVAKDQEDCQIITFSHFLPRYELCPEKRMLFYPNLPKITGSDWLEARLRTIHGRHGSPTACHVFGHTHFCWDATLDGIRYIQSPLAYPKERERRINGGVDWLPLCLYDSDKGGLVEGPLDCHWSNYYRLNQRDPDNTELAPWVASRYQPVVAS</sequence>
<keyword evidence="5" id="KW-1185">Reference proteome</keyword>
<organism evidence="3">
    <name type="scientific">Physcomitrium patens</name>
    <name type="common">Spreading-leaved earth moss</name>
    <name type="synonym">Physcomitrella patens</name>
    <dbReference type="NCBI Taxonomy" id="3218"/>
    <lineage>
        <taxon>Eukaryota</taxon>
        <taxon>Viridiplantae</taxon>
        <taxon>Streptophyta</taxon>
        <taxon>Embryophyta</taxon>
        <taxon>Bryophyta</taxon>
        <taxon>Bryophytina</taxon>
        <taxon>Bryopsida</taxon>
        <taxon>Funariidae</taxon>
        <taxon>Funariales</taxon>
        <taxon>Funariaceae</taxon>
        <taxon>Physcomitrium</taxon>
    </lineage>
</organism>
<feature type="domain" description="Calcineurin-like phosphoesterase" evidence="2">
    <location>
        <begin position="97"/>
        <end position="336"/>
    </location>
</feature>
<dbReference type="PaxDb" id="3218-PP1S188_10V6.1"/>
<feature type="region of interest" description="Disordered" evidence="1">
    <location>
        <begin position="70"/>
        <end position="94"/>
    </location>
</feature>
<reference evidence="3 5" key="1">
    <citation type="journal article" date="2008" name="Science">
        <title>The Physcomitrella genome reveals evolutionary insights into the conquest of land by plants.</title>
        <authorList>
            <person name="Rensing S."/>
            <person name="Lang D."/>
            <person name="Zimmer A."/>
            <person name="Terry A."/>
            <person name="Salamov A."/>
            <person name="Shapiro H."/>
            <person name="Nishiyama T."/>
            <person name="Perroud P.-F."/>
            <person name="Lindquist E."/>
            <person name="Kamisugi Y."/>
            <person name="Tanahashi T."/>
            <person name="Sakakibara K."/>
            <person name="Fujita T."/>
            <person name="Oishi K."/>
            <person name="Shin-I T."/>
            <person name="Kuroki Y."/>
            <person name="Toyoda A."/>
            <person name="Suzuki Y."/>
            <person name="Hashimoto A."/>
            <person name="Yamaguchi K."/>
            <person name="Sugano A."/>
            <person name="Kohara Y."/>
            <person name="Fujiyama A."/>
            <person name="Anterola A."/>
            <person name="Aoki S."/>
            <person name="Ashton N."/>
            <person name="Barbazuk W.B."/>
            <person name="Barker E."/>
            <person name="Bennetzen J."/>
            <person name="Bezanilla M."/>
            <person name="Blankenship R."/>
            <person name="Cho S.H."/>
            <person name="Dutcher S."/>
            <person name="Estelle M."/>
            <person name="Fawcett J.A."/>
            <person name="Gundlach H."/>
            <person name="Hanada K."/>
            <person name="Heyl A."/>
            <person name="Hicks K.A."/>
            <person name="Hugh J."/>
            <person name="Lohr M."/>
            <person name="Mayer K."/>
            <person name="Melkozernov A."/>
            <person name="Murata T."/>
            <person name="Nelson D."/>
            <person name="Pils B."/>
            <person name="Prigge M."/>
            <person name="Reiss B."/>
            <person name="Renner T."/>
            <person name="Rombauts S."/>
            <person name="Rushton P."/>
            <person name="Sanderfoot A."/>
            <person name="Schween G."/>
            <person name="Shiu S.-H."/>
            <person name="Stueber K."/>
            <person name="Theodoulou F.L."/>
            <person name="Tu H."/>
            <person name="Van de Peer Y."/>
            <person name="Verrier P.J."/>
            <person name="Waters E."/>
            <person name="Wood A."/>
            <person name="Yang L."/>
            <person name="Cove D."/>
            <person name="Cuming A."/>
            <person name="Hasebe M."/>
            <person name="Lucas S."/>
            <person name="Mishler D.B."/>
            <person name="Reski R."/>
            <person name="Grigoriev I."/>
            <person name="Quatrano R.S."/>
            <person name="Boore J.L."/>
        </authorList>
    </citation>
    <scope>NUCLEOTIDE SEQUENCE [LARGE SCALE GENOMIC DNA]</scope>
    <source>
        <strain evidence="4 5">cv. Gransden 2004</strain>
    </source>
</reference>
<dbReference type="PANTHER" id="PTHR36492:SF2">
    <property type="entry name" value="[ACYL-CARRIER-PROTEIN] PHOSPHODIESTERASE PPTH"/>
    <property type="match status" value="1"/>
</dbReference>
<evidence type="ECO:0000259" key="2">
    <source>
        <dbReference type="Pfam" id="PF00149"/>
    </source>
</evidence>
<reference evidence="3 5" key="2">
    <citation type="journal article" date="2018" name="Plant J.">
        <title>The Physcomitrella patens chromosome-scale assembly reveals moss genome structure and evolution.</title>
        <authorList>
            <person name="Lang D."/>
            <person name="Ullrich K.K."/>
            <person name="Murat F."/>
            <person name="Fuchs J."/>
            <person name="Jenkins J."/>
            <person name="Haas F.B."/>
            <person name="Piednoel M."/>
            <person name="Gundlach H."/>
            <person name="Van Bel M."/>
            <person name="Meyberg R."/>
            <person name="Vives C."/>
            <person name="Morata J."/>
            <person name="Symeonidi A."/>
            <person name="Hiss M."/>
            <person name="Muchero W."/>
            <person name="Kamisugi Y."/>
            <person name="Saleh O."/>
            <person name="Blanc G."/>
            <person name="Decker E.L."/>
            <person name="van Gessel N."/>
            <person name="Grimwood J."/>
            <person name="Hayes R.D."/>
            <person name="Graham S.W."/>
            <person name="Gunter L.E."/>
            <person name="McDaniel S.F."/>
            <person name="Hoernstein S.N.W."/>
            <person name="Larsson A."/>
            <person name="Li F.W."/>
            <person name="Perroud P.F."/>
            <person name="Phillips J."/>
            <person name="Ranjan P."/>
            <person name="Rokshar D.S."/>
            <person name="Rothfels C.J."/>
            <person name="Schneider L."/>
            <person name="Shu S."/>
            <person name="Stevenson D.W."/>
            <person name="Thummler F."/>
            <person name="Tillich M."/>
            <person name="Villarreal Aguilar J.C."/>
            <person name="Widiez T."/>
            <person name="Wong G.K."/>
            <person name="Wymore A."/>
            <person name="Zhang Y."/>
            <person name="Zimmer A.D."/>
            <person name="Quatrano R.S."/>
            <person name="Mayer K.F.X."/>
            <person name="Goodstein D."/>
            <person name="Casacuberta J.M."/>
            <person name="Vandepoele K."/>
            <person name="Reski R."/>
            <person name="Cuming A.C."/>
            <person name="Tuskan G.A."/>
            <person name="Maumus F."/>
            <person name="Salse J."/>
            <person name="Schmutz J."/>
            <person name="Rensing S.A."/>
        </authorList>
    </citation>
    <scope>NUCLEOTIDE SEQUENCE [LARGE SCALE GENOMIC DNA]</scope>
    <source>
        <strain evidence="4 5">cv. Gransden 2004</strain>
    </source>
</reference>
<dbReference type="Pfam" id="PF00149">
    <property type="entry name" value="Metallophos"/>
    <property type="match status" value="1"/>
</dbReference>
<dbReference type="KEGG" id="ppp:112281206"/>
<dbReference type="OrthoDB" id="550558at2759"/>
<name>A0A2K1KM70_PHYPA</name>
<dbReference type="EMBL" id="ABEU02000004">
    <property type="protein sequence ID" value="PNR54866.1"/>
    <property type="molecule type" value="Genomic_DNA"/>
</dbReference>
<evidence type="ECO:0000313" key="3">
    <source>
        <dbReference type="EMBL" id="PNR54866.1"/>
    </source>
</evidence>
<dbReference type="GO" id="GO:0016787">
    <property type="term" value="F:hydrolase activity"/>
    <property type="evidence" value="ECO:0007669"/>
    <property type="project" value="InterPro"/>
</dbReference>
<accession>A0A2K1KM70</accession>
<dbReference type="STRING" id="3218.A0A2K1KM70"/>
<reference evidence="4" key="3">
    <citation type="submission" date="2020-12" db="UniProtKB">
        <authorList>
            <consortium name="EnsemblPlants"/>
        </authorList>
    </citation>
    <scope>IDENTIFICATION</scope>
</reference>
<dbReference type="CDD" id="cd00838">
    <property type="entry name" value="MPP_superfamily"/>
    <property type="match status" value="1"/>
</dbReference>
<proteinExistence type="predicted"/>
<dbReference type="PANTHER" id="PTHR36492">
    <property type="match status" value="1"/>
</dbReference>
<dbReference type="Gramene" id="Pp3c4_4360V3.3">
    <property type="protein sequence ID" value="Pp3c4_4360V3.3"/>
    <property type="gene ID" value="Pp3c4_4360"/>
</dbReference>
<dbReference type="AlphaFoldDB" id="A0A2K1KM70"/>
<dbReference type="Gramene" id="Pp3c4_4360V3.1">
    <property type="protein sequence ID" value="Pp3c4_4360V3.1"/>
    <property type="gene ID" value="Pp3c4_4360"/>
</dbReference>
<dbReference type="SUPFAM" id="SSF56300">
    <property type="entry name" value="Metallo-dependent phosphatases"/>
    <property type="match status" value="1"/>
</dbReference>
<evidence type="ECO:0000313" key="5">
    <source>
        <dbReference type="Proteomes" id="UP000006727"/>
    </source>
</evidence>
<dbReference type="Proteomes" id="UP000006727">
    <property type="component" value="Chromosome 4"/>
</dbReference>
<dbReference type="GeneID" id="112281206"/>
<dbReference type="RefSeq" id="XP_024373230.1">
    <property type="nucleotide sequence ID" value="XM_024517462.2"/>
</dbReference>
<dbReference type="Gene3D" id="3.60.21.10">
    <property type="match status" value="1"/>
</dbReference>
<evidence type="ECO:0000256" key="1">
    <source>
        <dbReference type="SAM" id="MobiDB-lite"/>
    </source>
</evidence>
<dbReference type="InterPro" id="IPR052963">
    <property type="entry name" value="Pantetheine_PDE"/>
</dbReference>